<dbReference type="InterPro" id="IPR006195">
    <property type="entry name" value="aa-tRNA-synth_II"/>
</dbReference>
<evidence type="ECO:0000313" key="7">
    <source>
        <dbReference type="EMBL" id="EEB09225.1"/>
    </source>
</evidence>
<dbReference type="InterPro" id="IPR018149">
    <property type="entry name" value="Lys-tRNA-synth_II_C"/>
</dbReference>
<dbReference type="InterPro" id="IPR004365">
    <property type="entry name" value="NA-bd_OB_tRNA"/>
</dbReference>
<dbReference type="GO" id="GO:0004824">
    <property type="term" value="F:lysine-tRNA ligase activity"/>
    <property type="evidence" value="ECO:0000318"/>
    <property type="project" value="GO_Central"/>
</dbReference>
<dbReference type="SUPFAM" id="SSF55681">
    <property type="entry name" value="Class II aaRS and biotin synthetases"/>
    <property type="match status" value="1"/>
</dbReference>
<dbReference type="Pfam" id="PF00152">
    <property type="entry name" value="tRNA-synt_2"/>
    <property type="match status" value="1"/>
</dbReference>
<dbReference type="eggNOG" id="KOG1885">
    <property type="taxonomic scope" value="Eukaryota"/>
</dbReference>
<dbReference type="GO" id="GO:0005524">
    <property type="term" value="F:ATP binding"/>
    <property type="evidence" value="ECO:0007669"/>
    <property type="project" value="UniProtKB-KW"/>
</dbReference>
<evidence type="ECO:0000256" key="3">
    <source>
        <dbReference type="ARBA" id="ARBA00022840"/>
    </source>
</evidence>
<dbReference type="SUPFAM" id="SSF50249">
    <property type="entry name" value="Nucleic acid-binding proteins"/>
    <property type="match status" value="1"/>
</dbReference>
<dbReference type="GO" id="GO:0000049">
    <property type="term" value="F:tRNA binding"/>
    <property type="evidence" value="ECO:0000318"/>
    <property type="project" value="GO_Central"/>
</dbReference>
<evidence type="ECO:0000256" key="2">
    <source>
        <dbReference type="ARBA" id="ARBA00022741"/>
    </source>
</evidence>
<keyword evidence="9" id="KW-1185">Reference proteome</keyword>
<dbReference type="STRING" id="402676.B6K6S1"/>
<dbReference type="PROSITE" id="PS50862">
    <property type="entry name" value="AA_TRNA_LIGASE_II"/>
    <property type="match status" value="1"/>
</dbReference>
<dbReference type="GeneID" id="7050960"/>
<dbReference type="VEuPathDB" id="FungiDB:SJAG_04409"/>
<reference evidence="7 9" key="1">
    <citation type="journal article" date="2011" name="Science">
        <title>Comparative functional genomics of the fission yeasts.</title>
        <authorList>
            <person name="Rhind N."/>
            <person name="Chen Z."/>
            <person name="Yassour M."/>
            <person name="Thompson D.A."/>
            <person name="Haas B.J."/>
            <person name="Habib N."/>
            <person name="Wapinski I."/>
            <person name="Roy S."/>
            <person name="Lin M.F."/>
            <person name="Heiman D.I."/>
            <person name="Young S.K."/>
            <person name="Furuya K."/>
            <person name="Guo Y."/>
            <person name="Pidoux A."/>
            <person name="Chen H.M."/>
            <person name="Robbertse B."/>
            <person name="Goldberg J.M."/>
            <person name="Aoki K."/>
            <person name="Bayne E.H."/>
            <person name="Berlin A.M."/>
            <person name="Desjardins C.A."/>
            <person name="Dobbs E."/>
            <person name="Dukaj L."/>
            <person name="Fan L."/>
            <person name="FitzGerald M.G."/>
            <person name="French C."/>
            <person name="Gujja S."/>
            <person name="Hansen K."/>
            <person name="Keifenheim D."/>
            <person name="Levin J.Z."/>
            <person name="Mosher R.A."/>
            <person name="Mueller C.A."/>
            <person name="Pfiffner J."/>
            <person name="Priest M."/>
            <person name="Russ C."/>
            <person name="Smialowska A."/>
            <person name="Swoboda P."/>
            <person name="Sykes S.M."/>
            <person name="Vaughn M."/>
            <person name="Vengrova S."/>
            <person name="Yoder R."/>
            <person name="Zeng Q."/>
            <person name="Allshire R."/>
            <person name="Baulcombe D."/>
            <person name="Birren B.W."/>
            <person name="Brown W."/>
            <person name="Ekwall K."/>
            <person name="Kellis M."/>
            <person name="Leatherwood J."/>
            <person name="Levin H."/>
            <person name="Margalit H."/>
            <person name="Martienssen R."/>
            <person name="Nieduszynski C.A."/>
            <person name="Spatafora J.W."/>
            <person name="Friedman N."/>
            <person name="Dalgaard J.Z."/>
            <person name="Baumann P."/>
            <person name="Niki H."/>
            <person name="Regev A."/>
            <person name="Nusbaum C."/>
        </authorList>
    </citation>
    <scope>NUCLEOTIDE SEQUENCE [LARGE SCALE GENOMIC DNA]</scope>
    <source>
        <strain evidence="9">yFS275 / FY16936</strain>
    </source>
</reference>
<dbReference type="GO" id="GO:0006430">
    <property type="term" value="P:lysyl-tRNA aminoacylation"/>
    <property type="evidence" value="ECO:0000318"/>
    <property type="project" value="GO_Central"/>
</dbReference>
<dbReference type="PANTHER" id="PTHR42918:SF5">
    <property type="entry name" value="LYSINE--TRNA LIGASE, MITOCHONDRIAL"/>
    <property type="match status" value="1"/>
</dbReference>
<dbReference type="EMBL" id="KE651167">
    <property type="protein sequence ID" value="EEB09225.1"/>
    <property type="molecule type" value="Genomic_DNA"/>
</dbReference>
<name>B6K6S1_SCHJY</name>
<dbReference type="InterPro" id="IPR004364">
    <property type="entry name" value="Aa-tRNA-synt_II"/>
</dbReference>
<dbReference type="PRINTS" id="PR00982">
    <property type="entry name" value="TRNASYNTHLYS"/>
</dbReference>
<dbReference type="RefSeq" id="XP_002175518.1">
    <property type="nucleotide sequence ID" value="XM_002175482.2"/>
</dbReference>
<keyword evidence="4" id="KW-0030">Aminoacyl-tRNA synthetase</keyword>
<dbReference type="PANTHER" id="PTHR42918">
    <property type="entry name" value="LYSYL-TRNA SYNTHETASE"/>
    <property type="match status" value="1"/>
</dbReference>
<evidence type="ECO:0000256" key="1">
    <source>
        <dbReference type="ARBA" id="ARBA00022598"/>
    </source>
</evidence>
<dbReference type="InterPro" id="IPR045864">
    <property type="entry name" value="aa-tRNA-synth_II/BPL/LPL"/>
</dbReference>
<dbReference type="OrthoDB" id="21243at2759"/>
<evidence type="ECO:0000313" key="9">
    <source>
        <dbReference type="Proteomes" id="UP000001744"/>
    </source>
</evidence>
<evidence type="ECO:0000256" key="4">
    <source>
        <dbReference type="ARBA" id="ARBA00023146"/>
    </source>
</evidence>
<dbReference type="Pfam" id="PF01336">
    <property type="entry name" value="tRNA_anti-codon"/>
    <property type="match status" value="1"/>
</dbReference>
<gene>
    <name evidence="8" type="primary">msk1</name>
    <name evidence="7" type="ORF">SJAG_04409</name>
</gene>
<dbReference type="CDD" id="cd04322">
    <property type="entry name" value="LysRS_N"/>
    <property type="match status" value="1"/>
</dbReference>
<dbReference type="InterPro" id="IPR044136">
    <property type="entry name" value="Lys-tRNA-ligase_II_N"/>
</dbReference>
<dbReference type="Gene3D" id="2.40.50.140">
    <property type="entry name" value="Nucleic acid-binding proteins"/>
    <property type="match status" value="1"/>
</dbReference>
<dbReference type="OMA" id="MKWGMPP"/>
<evidence type="ECO:0000259" key="6">
    <source>
        <dbReference type="PROSITE" id="PS50862"/>
    </source>
</evidence>
<evidence type="ECO:0000313" key="8">
    <source>
        <dbReference type="JaponicusDB" id="SJAG_04409"/>
    </source>
</evidence>
<dbReference type="GO" id="GO:0005737">
    <property type="term" value="C:cytoplasm"/>
    <property type="evidence" value="ECO:0000318"/>
    <property type="project" value="GO_Central"/>
</dbReference>
<feature type="domain" description="Aminoacyl-transfer RNA synthetases class-II family profile" evidence="6">
    <location>
        <begin position="223"/>
        <end position="534"/>
    </location>
</feature>
<protein>
    <recommendedName>
        <fullName evidence="5">Lysyl-tRNA synthetase</fullName>
    </recommendedName>
</protein>
<keyword evidence="2" id="KW-0547">Nucleotide-binding</keyword>
<dbReference type="Gene3D" id="3.30.930.10">
    <property type="entry name" value="Bira Bifunctional Protein, Domain 2"/>
    <property type="match status" value="1"/>
</dbReference>
<organism evidence="7 9">
    <name type="scientific">Schizosaccharomyces japonicus (strain yFS275 / FY16936)</name>
    <name type="common">Fission yeast</name>
    <dbReference type="NCBI Taxonomy" id="402676"/>
    <lineage>
        <taxon>Eukaryota</taxon>
        <taxon>Fungi</taxon>
        <taxon>Dikarya</taxon>
        <taxon>Ascomycota</taxon>
        <taxon>Taphrinomycotina</taxon>
        <taxon>Schizosaccharomycetes</taxon>
        <taxon>Schizosaccharomycetales</taxon>
        <taxon>Schizosaccharomycetaceae</taxon>
        <taxon>Schizosaccharomyces</taxon>
    </lineage>
</organism>
<evidence type="ECO:0000256" key="5">
    <source>
        <dbReference type="ARBA" id="ARBA00030563"/>
    </source>
</evidence>
<dbReference type="AlphaFoldDB" id="B6K6S1"/>
<proteinExistence type="predicted"/>
<dbReference type="HOGENOM" id="CLU_008255_6_0_1"/>
<dbReference type="Proteomes" id="UP000001744">
    <property type="component" value="Unassembled WGS sequence"/>
</dbReference>
<dbReference type="InterPro" id="IPR012340">
    <property type="entry name" value="NA-bd_OB-fold"/>
</dbReference>
<sequence length="541" mass="61850">MFFLFNYIKPLKQRDGLWRGASAFLLNPFSRFTRYKHSKSLQGAWPSKETRFQTFRDAKLQLYPRFNPSLKPSFSIKDIRKSYGSKFEKGEHSQHKVSICGRLSRLRVFGSGLVFADIVQNGDSIQLAFSKLRFPDVEQSDCMKAVHCLRRGDIVAVSGFVGTTKSGELTVFVDKKPTLLAPCLQDIPEKLNITKEYSKKQCLSYLVNTDTADHIRKRFQTISSLRKYFTEHDYLEVETPVLSRHFGGAAARPFKSTDIHGSPLSMRCAPEIWLKQLVISGFDRIFEVGKCFRNEGIDATHNPEFTSCEIYTAYSNLEELQEMTVDVLRFIFHQVNGSLQVPNSKLTLESFQSVSFLPALEKALGEELPVIDESDHCREALRHIFNKLQQALPQIQTTSKMLDELADQFLIPSFQGKPTFLMYHPEVLAPLAKSQSFILSSRQQRVSLRFELYINGIELCNAYEEENDPDEQRRKFLQQVEKKDAFPNEDIVLPDEDYVNAMQYGLPPTAGWGIGVDRLCMLVAGATRINQILPFGDLRYV</sequence>
<keyword evidence="3" id="KW-0067">ATP-binding</keyword>
<dbReference type="JaponicusDB" id="SJAG_04409">
    <property type="gene designation" value="msk1"/>
</dbReference>
<keyword evidence="1 7" id="KW-0436">Ligase</keyword>
<accession>B6K6S1</accession>